<dbReference type="OMA" id="CHKSEPQ"/>
<dbReference type="GO" id="GO:0010948">
    <property type="term" value="P:negative regulation of cell cycle process"/>
    <property type="evidence" value="ECO:0007669"/>
    <property type="project" value="UniProtKB-ARBA"/>
</dbReference>
<dbReference type="STRING" id="796925.A0A137PJ43"/>
<dbReference type="SUPFAM" id="SSF47923">
    <property type="entry name" value="Ypt/Rab-GAP domain of gyp1p"/>
    <property type="match status" value="2"/>
</dbReference>
<reference evidence="8 9" key="1">
    <citation type="journal article" date="2015" name="Genome Biol. Evol.">
        <title>Phylogenomic analyses indicate that early fungi evolved digesting cell walls of algal ancestors of land plants.</title>
        <authorList>
            <person name="Chang Y."/>
            <person name="Wang S."/>
            <person name="Sekimoto S."/>
            <person name="Aerts A.L."/>
            <person name="Choi C."/>
            <person name="Clum A."/>
            <person name="LaButti K.M."/>
            <person name="Lindquist E.A."/>
            <person name="Yee Ngan C."/>
            <person name="Ohm R.A."/>
            <person name="Salamov A.A."/>
            <person name="Grigoriev I.V."/>
            <person name="Spatafora J.W."/>
            <person name="Berbee M.L."/>
        </authorList>
    </citation>
    <scope>NUCLEOTIDE SEQUENCE [LARGE SCALE GENOMIC DNA]</scope>
    <source>
        <strain evidence="8 9">NRRL 28638</strain>
    </source>
</reference>
<keyword evidence="3" id="KW-0206">Cytoskeleton</keyword>
<dbReference type="PANTHER" id="PTHR22957">
    <property type="entry name" value="TBC1 DOMAIN FAMILY MEMBER GTPASE-ACTIVATING PROTEIN"/>
    <property type="match status" value="1"/>
</dbReference>
<name>A0A137PJ43_CONC2</name>
<evidence type="ECO:0000256" key="1">
    <source>
        <dbReference type="ARBA" id="ARBA00004245"/>
    </source>
</evidence>
<evidence type="ECO:0000256" key="2">
    <source>
        <dbReference type="ARBA" id="ARBA00022490"/>
    </source>
</evidence>
<dbReference type="InterPro" id="IPR035969">
    <property type="entry name" value="Rab-GAP_TBC_sf"/>
</dbReference>
<dbReference type="Pfam" id="PF00566">
    <property type="entry name" value="RabGAP-TBC"/>
    <property type="match status" value="1"/>
</dbReference>
<evidence type="ECO:0000256" key="3">
    <source>
        <dbReference type="ARBA" id="ARBA00023212"/>
    </source>
</evidence>
<feature type="region of interest" description="Disordered" evidence="6">
    <location>
        <begin position="55"/>
        <end position="91"/>
    </location>
</feature>
<keyword evidence="9" id="KW-1185">Reference proteome</keyword>
<dbReference type="Gene3D" id="1.10.472.80">
    <property type="entry name" value="Ypt/Rab-GAP domain of gyp1p, domain 3"/>
    <property type="match status" value="1"/>
</dbReference>
<feature type="region of interest" description="Disordered" evidence="6">
    <location>
        <begin position="1"/>
        <end position="37"/>
    </location>
</feature>
<dbReference type="OrthoDB" id="10263206at2759"/>
<evidence type="ECO:0000313" key="8">
    <source>
        <dbReference type="EMBL" id="KXN75017.1"/>
    </source>
</evidence>
<evidence type="ECO:0000256" key="6">
    <source>
        <dbReference type="SAM" id="MobiDB-lite"/>
    </source>
</evidence>
<dbReference type="FunFam" id="1.10.8.270:FF:000035">
    <property type="entry name" value="Cell cycle arrest protein BUB2"/>
    <property type="match status" value="1"/>
</dbReference>
<proteinExistence type="inferred from homology"/>
<dbReference type="PROSITE" id="PS50086">
    <property type="entry name" value="TBC_RABGAP"/>
    <property type="match status" value="1"/>
</dbReference>
<feature type="compositionally biased region" description="Polar residues" evidence="6">
    <location>
        <begin position="15"/>
        <end position="25"/>
    </location>
</feature>
<dbReference type="AlphaFoldDB" id="A0A137PJ43"/>
<organism evidence="8 9">
    <name type="scientific">Conidiobolus coronatus (strain ATCC 28846 / CBS 209.66 / NRRL 28638)</name>
    <name type="common">Delacroixia coronata</name>
    <dbReference type="NCBI Taxonomy" id="796925"/>
    <lineage>
        <taxon>Eukaryota</taxon>
        <taxon>Fungi</taxon>
        <taxon>Fungi incertae sedis</taxon>
        <taxon>Zoopagomycota</taxon>
        <taxon>Entomophthoromycotina</taxon>
        <taxon>Entomophthoromycetes</taxon>
        <taxon>Entomophthorales</taxon>
        <taxon>Ancylistaceae</taxon>
        <taxon>Conidiobolus</taxon>
    </lineage>
</organism>
<comment type="similarity">
    <text evidence="5">Belongs to the BUB2 family.</text>
</comment>
<dbReference type="FunFam" id="1.10.472.80:FF:000026">
    <property type="entry name" value="Mitotic check point protein (Bub2)"/>
    <property type="match status" value="1"/>
</dbReference>
<dbReference type="SMART" id="SM00164">
    <property type="entry name" value="TBC"/>
    <property type="match status" value="1"/>
</dbReference>
<feature type="domain" description="Rab-GAP TBC" evidence="7">
    <location>
        <begin position="166"/>
        <end position="355"/>
    </location>
</feature>
<comment type="subcellular location">
    <subcellularLocation>
        <location evidence="1">Cytoplasm</location>
        <location evidence="1">Cytoskeleton</location>
    </subcellularLocation>
</comment>
<evidence type="ECO:0000313" key="9">
    <source>
        <dbReference type="Proteomes" id="UP000070444"/>
    </source>
</evidence>
<evidence type="ECO:0000256" key="5">
    <source>
        <dbReference type="ARBA" id="ARBA00061049"/>
    </source>
</evidence>
<dbReference type="GO" id="GO:1990334">
    <property type="term" value="C:Bfa1-Bub2 complex"/>
    <property type="evidence" value="ECO:0007669"/>
    <property type="project" value="UniProtKB-ARBA"/>
</dbReference>
<protein>
    <submittedName>
        <fullName evidence="8">TBC-domain-containing protein</fullName>
    </submittedName>
</protein>
<dbReference type="Gene3D" id="1.10.8.270">
    <property type="entry name" value="putative rabgap domain of human tbc1 domain family member 14 like domains"/>
    <property type="match status" value="1"/>
</dbReference>
<feature type="compositionally biased region" description="Polar residues" evidence="6">
    <location>
        <begin position="62"/>
        <end position="91"/>
    </location>
</feature>
<keyword evidence="2" id="KW-0963">Cytoplasm</keyword>
<evidence type="ECO:0000259" key="7">
    <source>
        <dbReference type="PROSITE" id="PS50086"/>
    </source>
</evidence>
<dbReference type="InterPro" id="IPR000195">
    <property type="entry name" value="Rab-GAP-TBC_dom"/>
</dbReference>
<accession>A0A137PJ43</accession>
<dbReference type="GO" id="GO:0005096">
    <property type="term" value="F:GTPase activator activity"/>
    <property type="evidence" value="ECO:0007669"/>
    <property type="project" value="TreeGrafter"/>
</dbReference>
<dbReference type="Proteomes" id="UP000070444">
    <property type="component" value="Unassembled WGS sequence"/>
</dbReference>
<gene>
    <name evidence="8" type="ORF">CONCODRAFT_76537</name>
</gene>
<feature type="compositionally biased region" description="Basic residues" evidence="6">
    <location>
        <begin position="1"/>
        <end position="10"/>
    </location>
</feature>
<keyword evidence="4" id="KW-0131">Cell cycle</keyword>
<sequence length="443" mass="49647">MFARPNRRRKANDIGDTTSNYSSDAESNDRDLSGLQIPDDIPLRLTAVANSRIRRSSSNNNLGPSQLMTKLGPTPSSLLGSPIRQQPNGRRSISGSYAQTIYSQTNSFGVKPFSRKFRHQSLSSQELLSLLNRSHTSRHSLEASLAELRYHILAQGINLEDETNPNPASTIRCRAWKALLGVYHVSAGEYIEYVAKGPSSMYEKVKNDTFRTLATDKKFTNKVQEPMLVRVLNALVWKSKDAPTSGHRFQYVQGMNVLAAPFLYVMPELDAFYSFSTFLSFNCPLYVQPSLTGVHCGLKLMDRCLEVLDPELFAFLIDKGLSSEIYAFASVMTFSACTPPLEEVLKLWDFLLACGVHCNIICIVAQLMMIRNHLLNSPSPMKILRTFPDLQASPIIQKTQELISKLPEALYDDLVRHPFDITVCDKYLDIKSPLGLATHMSID</sequence>
<dbReference type="EMBL" id="KQ964418">
    <property type="protein sequence ID" value="KXN75017.1"/>
    <property type="molecule type" value="Genomic_DNA"/>
</dbReference>
<evidence type="ECO:0000256" key="4">
    <source>
        <dbReference type="ARBA" id="ARBA00023306"/>
    </source>
</evidence>
<dbReference type="PANTHER" id="PTHR22957:SF263">
    <property type="entry name" value="MITOTIC CHECK POINT PROTEIN BUB2"/>
    <property type="match status" value="1"/>
</dbReference>